<name>A0A9W6RIS0_9ACTN</name>
<evidence type="ECO:0000313" key="2">
    <source>
        <dbReference type="EMBL" id="GLY76289.1"/>
    </source>
</evidence>
<dbReference type="CDD" id="cd08351">
    <property type="entry name" value="ChaP_like"/>
    <property type="match status" value="1"/>
</dbReference>
<accession>A0A9W6RIS0</accession>
<dbReference type="SUPFAM" id="SSF54593">
    <property type="entry name" value="Glyoxalase/Bleomycin resistance protein/Dihydroxybiphenyl dioxygenase"/>
    <property type="match status" value="1"/>
</dbReference>
<dbReference type="Gene3D" id="3.10.180.10">
    <property type="entry name" value="2,3-Dihydroxybiphenyl 1,2-Dioxygenase, domain 1"/>
    <property type="match status" value="1"/>
</dbReference>
<dbReference type="InterPro" id="IPR029068">
    <property type="entry name" value="Glyas_Bleomycin-R_OHBP_Dase"/>
</dbReference>
<dbReference type="Proteomes" id="UP001165135">
    <property type="component" value="Unassembled WGS sequence"/>
</dbReference>
<comment type="caution">
    <text evidence="2">The sequence shown here is derived from an EMBL/GenBank/DDBJ whole genome shotgun (WGS) entry which is preliminary data.</text>
</comment>
<evidence type="ECO:0000313" key="3">
    <source>
        <dbReference type="Proteomes" id="UP001165135"/>
    </source>
</evidence>
<sequence length="144" mass="15860">MRAIRMYICMRIAYTWRSGVMPVLLNHLIVPATDRRASAAFLADLLGLPGPGADTGPFTPVRINHDLTFDFDDRRGATPGHYAFLVDDATFDGVLARLRRAREIAFGSGTANGWDREVNHLGGGRGVYVRDPDGHSYELFTAVP</sequence>
<dbReference type="EMBL" id="BSTJ01000005">
    <property type="protein sequence ID" value="GLY76289.1"/>
    <property type="molecule type" value="Genomic_DNA"/>
</dbReference>
<reference evidence="2" key="1">
    <citation type="submission" date="2023-03" db="EMBL/GenBank/DDBJ databases">
        <title>Actinoallomurus iriomotensis NBRC 103681.</title>
        <authorList>
            <person name="Ichikawa N."/>
            <person name="Sato H."/>
            <person name="Tonouchi N."/>
        </authorList>
    </citation>
    <scope>NUCLEOTIDE SEQUENCE</scope>
    <source>
        <strain evidence="2">NBRC 103681</strain>
    </source>
</reference>
<gene>
    <name evidence="2" type="ORF">Airi01_045560</name>
</gene>
<dbReference type="InterPro" id="IPR037523">
    <property type="entry name" value="VOC_core"/>
</dbReference>
<protein>
    <submittedName>
        <fullName evidence="2">ChaP protein</fullName>
    </submittedName>
</protein>
<feature type="domain" description="VOC" evidence="1">
    <location>
        <begin position="24"/>
        <end position="142"/>
    </location>
</feature>
<dbReference type="AlphaFoldDB" id="A0A9W6RIS0"/>
<dbReference type="PROSITE" id="PS51819">
    <property type="entry name" value="VOC"/>
    <property type="match status" value="1"/>
</dbReference>
<organism evidence="2 3">
    <name type="scientific">Actinoallomurus iriomotensis</name>
    <dbReference type="NCBI Taxonomy" id="478107"/>
    <lineage>
        <taxon>Bacteria</taxon>
        <taxon>Bacillati</taxon>
        <taxon>Actinomycetota</taxon>
        <taxon>Actinomycetes</taxon>
        <taxon>Streptosporangiales</taxon>
        <taxon>Thermomonosporaceae</taxon>
        <taxon>Actinoallomurus</taxon>
    </lineage>
</organism>
<evidence type="ECO:0000259" key="1">
    <source>
        <dbReference type="PROSITE" id="PS51819"/>
    </source>
</evidence>
<proteinExistence type="predicted"/>